<proteinExistence type="predicted"/>
<sequence>MNIGSTTNLAKVKFDTSNALGIKNAKTKEKPYPYEITIIPWDDMFDQKCIGKDGKEFKVVSYYKIKGEVLNKDYVDVFSSKSQGKDVKCYDYYVENFIVQATRNFSDCSSLKDDRKSLKKGIDNLILEMKNNTSKGISNNMENLKTKFNVNGVDFTLKKLMDSSKIMDYARSVMPVIRSGLSYEDYAELGIVKGKINTYGEKNLNKDQQKLLNLNISARVEKIIASVPQRIDEKFIKNIVKDLDNKFYGIKNVQVATNIEYARKIMNTFENVDYSNIKSYEKATKSYGKLITPVLKAAGIVIMSIRDDLAETVEYQISSLKPLADVSYENIIKTADEVRRNCGNPRNIINVCR</sequence>
<dbReference type="Proteomes" id="UP001501510">
    <property type="component" value="Unassembled WGS sequence"/>
</dbReference>
<comment type="caution">
    <text evidence="1">The sequence shown here is derived from an EMBL/GenBank/DDBJ whole genome shotgun (WGS) entry which is preliminary data.</text>
</comment>
<dbReference type="RefSeq" id="WP_343761892.1">
    <property type="nucleotide sequence ID" value="NZ_BAAACG010000010.1"/>
</dbReference>
<reference evidence="2" key="1">
    <citation type="journal article" date="2019" name="Int. J. Syst. Evol. Microbiol.">
        <title>The Global Catalogue of Microorganisms (GCM) 10K type strain sequencing project: providing services to taxonomists for standard genome sequencing and annotation.</title>
        <authorList>
            <consortium name="The Broad Institute Genomics Platform"/>
            <consortium name="The Broad Institute Genome Sequencing Center for Infectious Disease"/>
            <person name="Wu L."/>
            <person name="Ma J."/>
        </authorList>
    </citation>
    <scope>NUCLEOTIDE SEQUENCE [LARGE SCALE GENOMIC DNA]</scope>
    <source>
        <strain evidence="2">JCM 1407</strain>
    </source>
</reference>
<name>A0ABP3UT53_9CLOT</name>
<dbReference type="EMBL" id="BAAACG010000010">
    <property type="protein sequence ID" value="GAA0742078.1"/>
    <property type="molecule type" value="Genomic_DNA"/>
</dbReference>
<keyword evidence="2" id="KW-1185">Reference proteome</keyword>
<protein>
    <submittedName>
        <fullName evidence="1">Uncharacterized protein</fullName>
    </submittedName>
</protein>
<evidence type="ECO:0000313" key="1">
    <source>
        <dbReference type="EMBL" id="GAA0742078.1"/>
    </source>
</evidence>
<gene>
    <name evidence="1" type="ORF">GCM10008906_24120</name>
</gene>
<evidence type="ECO:0000313" key="2">
    <source>
        <dbReference type="Proteomes" id="UP001501510"/>
    </source>
</evidence>
<organism evidence="1 2">
    <name type="scientific">Clostridium oceanicum</name>
    <dbReference type="NCBI Taxonomy" id="1543"/>
    <lineage>
        <taxon>Bacteria</taxon>
        <taxon>Bacillati</taxon>
        <taxon>Bacillota</taxon>
        <taxon>Clostridia</taxon>
        <taxon>Eubacteriales</taxon>
        <taxon>Clostridiaceae</taxon>
        <taxon>Clostridium</taxon>
    </lineage>
</organism>
<accession>A0ABP3UT53</accession>